<evidence type="ECO:0000256" key="6">
    <source>
        <dbReference type="SAM" id="MobiDB-lite"/>
    </source>
</evidence>
<evidence type="ECO:0000256" key="7">
    <source>
        <dbReference type="SAM" id="Phobius"/>
    </source>
</evidence>
<feature type="compositionally biased region" description="Polar residues" evidence="6">
    <location>
        <begin position="133"/>
        <end position="142"/>
    </location>
</feature>
<keyword evidence="10" id="KW-1185">Reference proteome</keyword>
<dbReference type="RefSeq" id="WP_204918540.1">
    <property type="nucleotide sequence ID" value="NZ_BAAAQP010000003.1"/>
</dbReference>
<accession>A0ABS2RKW3</accession>
<evidence type="ECO:0000256" key="5">
    <source>
        <dbReference type="ARBA" id="ARBA00023136"/>
    </source>
</evidence>
<feature type="transmembrane region" description="Helical" evidence="7">
    <location>
        <begin position="103"/>
        <end position="122"/>
    </location>
</feature>
<reference evidence="9 10" key="1">
    <citation type="submission" date="2021-01" db="EMBL/GenBank/DDBJ databases">
        <title>Sequencing the genomes of 1000 actinobacteria strains.</title>
        <authorList>
            <person name="Klenk H.-P."/>
        </authorList>
    </citation>
    <scope>NUCLEOTIDE SEQUENCE [LARGE SCALE GENOMIC DNA]</scope>
    <source>
        <strain evidence="9 10">DSM 18662</strain>
    </source>
</reference>
<comment type="caution">
    <text evidence="9">The sequence shown here is derived from an EMBL/GenBank/DDBJ whole genome shotgun (WGS) entry which is preliminary data.</text>
</comment>
<dbReference type="Proteomes" id="UP000704762">
    <property type="component" value="Unassembled WGS sequence"/>
</dbReference>
<dbReference type="InterPro" id="IPR052027">
    <property type="entry name" value="PspC"/>
</dbReference>
<evidence type="ECO:0000259" key="8">
    <source>
        <dbReference type="Pfam" id="PF04024"/>
    </source>
</evidence>
<evidence type="ECO:0000256" key="4">
    <source>
        <dbReference type="ARBA" id="ARBA00022989"/>
    </source>
</evidence>
<sequence length="468" mass="49408">MSSIWTMRRSATDAKVAGLCAGVARHWGVDPVLVRVGWAMLALSGGIGLVLYAAGWLLIPVEGKDRAPIEDVLGPQARRWPREVWIVIVAVAAVVTMATLGSIIPFGFGPAVILAAIWYFGYYRHRPIREDTTAPSQHQPGESSAATPGALGAPSPPSAQQFARYPGAPTPFTQAAEAWQRRILEAQQLARQQQTPPSTPMGVSGQVDVRGSSGPTVAPPQSDPVPLEPPAGPWSEPDAFFATADPVGLYTEQQPVTVAAAPVVKRADTRSARRLRLVSLVVLGLTLSSLGLAESLGAVIPLTVYLASALLVVGLTLVAAAWFGRARGLLLAGFALLLAVVTTTVSGPLAAQQGWETAAPRSYTAATLPASPDYLRAGQLKVDLRQLDLTKDTTYSAHVDYGSLEVTVPPDTDVRIQYQVGTGAYLRDGVEAEFGGNLHGTSSIRSAADGPTLTLMLSVDRGKLEVHR</sequence>
<feature type="compositionally biased region" description="Pro residues" evidence="6">
    <location>
        <begin position="217"/>
        <end position="231"/>
    </location>
</feature>
<keyword evidence="3 7" id="KW-0812">Transmembrane</keyword>
<feature type="compositionally biased region" description="Low complexity" evidence="6">
    <location>
        <begin position="143"/>
        <end position="153"/>
    </location>
</feature>
<feature type="transmembrane region" description="Helical" evidence="7">
    <location>
        <begin position="36"/>
        <end position="59"/>
    </location>
</feature>
<evidence type="ECO:0000256" key="2">
    <source>
        <dbReference type="ARBA" id="ARBA00022475"/>
    </source>
</evidence>
<dbReference type="PANTHER" id="PTHR33885">
    <property type="entry name" value="PHAGE SHOCK PROTEIN C"/>
    <property type="match status" value="1"/>
</dbReference>
<feature type="transmembrane region" description="Helical" evidence="7">
    <location>
        <begin position="329"/>
        <end position="351"/>
    </location>
</feature>
<dbReference type="InterPro" id="IPR007168">
    <property type="entry name" value="Phageshock_PspC_N"/>
</dbReference>
<name>A0ABS2RKW3_9ACTN</name>
<organism evidence="9 10">
    <name type="scientific">Microlunatus panaciterrae</name>
    <dbReference type="NCBI Taxonomy" id="400768"/>
    <lineage>
        <taxon>Bacteria</taxon>
        <taxon>Bacillati</taxon>
        <taxon>Actinomycetota</taxon>
        <taxon>Actinomycetes</taxon>
        <taxon>Propionibacteriales</taxon>
        <taxon>Propionibacteriaceae</taxon>
        <taxon>Microlunatus</taxon>
    </lineage>
</organism>
<evidence type="ECO:0000256" key="3">
    <source>
        <dbReference type="ARBA" id="ARBA00022692"/>
    </source>
</evidence>
<proteinExistence type="predicted"/>
<feature type="domain" description="Phage shock protein PspC N-terminal" evidence="8">
    <location>
        <begin position="7"/>
        <end position="62"/>
    </location>
</feature>
<feature type="transmembrane region" description="Helical" evidence="7">
    <location>
        <begin position="80"/>
        <end position="97"/>
    </location>
</feature>
<evidence type="ECO:0000313" key="9">
    <source>
        <dbReference type="EMBL" id="MBM7799648.1"/>
    </source>
</evidence>
<dbReference type="Pfam" id="PF04024">
    <property type="entry name" value="PspC"/>
    <property type="match status" value="1"/>
</dbReference>
<gene>
    <name evidence="9" type="ORF">JOE57_002569</name>
</gene>
<keyword evidence="4 7" id="KW-1133">Transmembrane helix</keyword>
<feature type="region of interest" description="Disordered" evidence="6">
    <location>
        <begin position="189"/>
        <end position="231"/>
    </location>
</feature>
<comment type="subcellular location">
    <subcellularLocation>
        <location evidence="1">Cell membrane</location>
        <topology evidence="1">Single-pass membrane protein</topology>
    </subcellularLocation>
</comment>
<feature type="transmembrane region" description="Helical" evidence="7">
    <location>
        <begin position="275"/>
        <end position="293"/>
    </location>
</feature>
<evidence type="ECO:0000313" key="10">
    <source>
        <dbReference type="Proteomes" id="UP000704762"/>
    </source>
</evidence>
<protein>
    <submittedName>
        <fullName evidence="9">Phage shock protein PspC (Stress-responsive transcriptional regulator)</fullName>
    </submittedName>
</protein>
<dbReference type="EMBL" id="JAFBCF010000001">
    <property type="protein sequence ID" value="MBM7799648.1"/>
    <property type="molecule type" value="Genomic_DNA"/>
</dbReference>
<keyword evidence="2" id="KW-1003">Cell membrane</keyword>
<feature type="transmembrane region" description="Helical" evidence="7">
    <location>
        <begin position="299"/>
        <end position="322"/>
    </location>
</feature>
<evidence type="ECO:0000256" key="1">
    <source>
        <dbReference type="ARBA" id="ARBA00004162"/>
    </source>
</evidence>
<dbReference type="PANTHER" id="PTHR33885:SF3">
    <property type="entry name" value="PHAGE SHOCK PROTEIN C"/>
    <property type="match status" value="1"/>
</dbReference>
<feature type="region of interest" description="Disordered" evidence="6">
    <location>
        <begin position="131"/>
        <end position="167"/>
    </location>
</feature>
<keyword evidence="5 7" id="KW-0472">Membrane</keyword>